<evidence type="ECO:0000256" key="1">
    <source>
        <dbReference type="SAM" id="MobiDB-lite"/>
    </source>
</evidence>
<name>A0A0G4I4M3_9ALVE</name>
<feature type="signal peptide" evidence="2">
    <location>
        <begin position="1"/>
        <end position="19"/>
    </location>
</feature>
<feature type="region of interest" description="Disordered" evidence="1">
    <location>
        <begin position="187"/>
        <end position="230"/>
    </location>
</feature>
<keyword evidence="2" id="KW-0732">Signal</keyword>
<feature type="compositionally biased region" description="Polar residues" evidence="1">
    <location>
        <begin position="124"/>
        <end position="139"/>
    </location>
</feature>
<feature type="compositionally biased region" description="Acidic residues" evidence="1">
    <location>
        <begin position="301"/>
        <end position="311"/>
    </location>
</feature>
<dbReference type="EMBL" id="CDMZ01005076">
    <property type="protein sequence ID" value="CEM51874.1"/>
    <property type="molecule type" value="Genomic_DNA"/>
</dbReference>
<feature type="region of interest" description="Disordered" evidence="1">
    <location>
        <begin position="23"/>
        <end position="57"/>
    </location>
</feature>
<feature type="compositionally biased region" description="Basic and acidic residues" evidence="1">
    <location>
        <begin position="218"/>
        <end position="230"/>
    </location>
</feature>
<evidence type="ECO:0000256" key="2">
    <source>
        <dbReference type="SAM" id="SignalP"/>
    </source>
</evidence>
<gene>
    <name evidence="3" type="ORF">Cvel_1808</name>
</gene>
<proteinExistence type="predicted"/>
<organism evidence="3">
    <name type="scientific">Chromera velia CCMP2878</name>
    <dbReference type="NCBI Taxonomy" id="1169474"/>
    <lineage>
        <taxon>Eukaryota</taxon>
        <taxon>Sar</taxon>
        <taxon>Alveolata</taxon>
        <taxon>Colpodellida</taxon>
        <taxon>Chromeraceae</taxon>
        <taxon>Chromera</taxon>
    </lineage>
</organism>
<protein>
    <submittedName>
        <fullName evidence="3">Uncharacterized protein</fullName>
    </submittedName>
</protein>
<feature type="chain" id="PRO_5005192723" evidence="2">
    <location>
        <begin position="20"/>
        <end position="376"/>
    </location>
</feature>
<dbReference type="AlphaFoldDB" id="A0A0G4I4M3"/>
<dbReference type="VEuPathDB" id="CryptoDB:Cvel_1808"/>
<evidence type="ECO:0000313" key="3">
    <source>
        <dbReference type="EMBL" id="CEM51874.1"/>
    </source>
</evidence>
<sequence length="376" mass="43382">MVKWLSPALLFAVYQCSLGAPPDSTTVATPPAPAPVSSPPTATETATQTQVPASQYEPMEEEFENDDEYPYSLEAYGDDDYEGMGDDDYFEDEGVHPVVLEDGRVLVPKMTWEVVYPSAEPAGDSTQPAGETVSPSTVPSAEDGAAHRRLYGYRPWGWRGGWGYGYGYRPWGWRRRWGWYGRRRLGESGNDNEHEQASESGDENMQEHQQEGMAEMQDNEHPDQMKDGGEHRQLYGYRPWGWRGGWGYGYGYRPWGWRRRWGWYGRRRLGESGNDNEHEQASESGDENMQEHQQEGVTEMQDNEQPEQMDESGEHRQLYGYRPWGWRGGWGYGYGYRPWGWRRRWGWYGRRRLGETGTPRGLTRGTEVVSFHRTGR</sequence>
<accession>A0A0G4I4M3</accession>
<feature type="compositionally biased region" description="Low complexity" evidence="1">
    <location>
        <begin position="39"/>
        <end position="57"/>
    </location>
</feature>
<feature type="region of interest" description="Disordered" evidence="1">
    <location>
        <begin position="271"/>
        <end position="314"/>
    </location>
</feature>
<feature type="region of interest" description="Disordered" evidence="1">
    <location>
        <begin position="119"/>
        <end position="142"/>
    </location>
</feature>
<reference evidence="3" key="1">
    <citation type="submission" date="2014-11" db="EMBL/GenBank/DDBJ databases">
        <authorList>
            <person name="Otto D Thomas"/>
            <person name="Naeem Raeece"/>
        </authorList>
    </citation>
    <scope>NUCLEOTIDE SEQUENCE</scope>
</reference>